<evidence type="ECO:0000256" key="1">
    <source>
        <dbReference type="SAM" id="SignalP"/>
    </source>
</evidence>
<dbReference type="SUPFAM" id="SSF82185">
    <property type="entry name" value="Histone H3 K4-specific methyltransferase SET7/9 N-terminal domain"/>
    <property type="match status" value="2"/>
</dbReference>
<organism evidence="2 3">
    <name type="scientific">Myroides albus</name>
    <dbReference type="NCBI Taxonomy" id="2562892"/>
    <lineage>
        <taxon>Bacteria</taxon>
        <taxon>Pseudomonadati</taxon>
        <taxon>Bacteroidota</taxon>
        <taxon>Flavobacteriia</taxon>
        <taxon>Flavobacteriales</taxon>
        <taxon>Flavobacteriaceae</taxon>
        <taxon>Myroides</taxon>
    </lineage>
</organism>
<gene>
    <name evidence="2" type="ORF">GJV76_08525</name>
</gene>
<keyword evidence="1" id="KW-0732">Signal</keyword>
<sequence length="908" mass="103701">MIKKILPLAILFATPVFSQVAKDTIWVDSYDYIVQKKDAKFFKIAKPIKGNTDLKTIEVYNAKTNKIESKGNGTFMEGNATALYQGDVQYFDTNGKVNSTFTYDENNSITKLTSIDPRNGKVYNCEYYDNNVYSGEALFNWNGVYVYIEVEDGVYYKYEVINPKNDKNKLTYQFDENNYPSAEEYFDENGVSTYAATYQEGQLVEGESVTINYSNFSVQSVSKYTDSKILQTTNFYTTGQIKSKSVVSNNITTEEYFDKNGKLLGTYRSELDSDGYSTKSEGVQYYFNVYDNNPDDIYSVYHYKNNVMIKSEDYYVTPKNNTVKSIIYSNENYQTLKKEFYNEDGTLKSQLLYDTDGYTPKDGTDYSDNLTITYKNAKIVERIELYSNGKPFEITKNNLSIYYDTKGKELGRLTYKEEPMYGGVVNISGTQYTMSNDLISSISKYEKEQLVYEATYETTNGQSTISSETFYQNQNISKVVEYYNNGNKASISQYSPATYTYSPIKQTFYDKTGKELGIYDHLTQTGTLVDFTYDKQISAITKFKDGKTLAKKIYALKQNTNSTYYLQADIDYNKQGKFYSEKGEIISTATYKDGAAFEGTVWENDLYYLTETTYKKGLKVGKEIVKYVHSDEIVTINYYDNQGNLTKSEIYSNNVLQSIAEYQEGVLHGATTYYDNEGEVLSTLVYHNGYPYEGTLTSIDYMYYNTTEYVNGIIQAKKMYLLDIDGKTPTTLVLHEEYENSATFSRTINDSTTGTPIYKYNVKDNYLDGQYQYFESGKIKYQATFKDGVLTDGTVAINDLNQNAYNYYSESPSNYTLLTSKKGNLTVKILNEDHKELFVMEAKVKKGDSSLNPLTINKITVSNLFPYNEFNSESYYHDNYGYDYGVPAAEAAVEAAEAAEVPVPVSAY</sequence>
<keyword evidence="3" id="KW-1185">Reference proteome</keyword>
<dbReference type="AlphaFoldDB" id="A0A6I3LPY8"/>
<accession>A0A6I3LPY8</accession>
<evidence type="ECO:0000313" key="3">
    <source>
        <dbReference type="Proteomes" id="UP000438760"/>
    </source>
</evidence>
<dbReference type="Proteomes" id="UP000438760">
    <property type="component" value="Unassembled WGS sequence"/>
</dbReference>
<evidence type="ECO:0000313" key="2">
    <source>
        <dbReference type="EMBL" id="MTG98172.1"/>
    </source>
</evidence>
<dbReference type="RefSeq" id="WP_155092199.1">
    <property type="nucleotide sequence ID" value="NZ_CP102754.1"/>
</dbReference>
<feature type="chain" id="PRO_5026230310" description="Antitoxin component YwqK of the YwqJK toxin-antitoxin module" evidence="1">
    <location>
        <begin position="19"/>
        <end position="908"/>
    </location>
</feature>
<dbReference type="EMBL" id="WMJX01000014">
    <property type="protein sequence ID" value="MTG98172.1"/>
    <property type="molecule type" value="Genomic_DNA"/>
</dbReference>
<evidence type="ECO:0008006" key="4">
    <source>
        <dbReference type="Google" id="ProtNLM"/>
    </source>
</evidence>
<protein>
    <recommendedName>
        <fullName evidence="4">Antitoxin component YwqK of the YwqJK toxin-antitoxin module</fullName>
    </recommendedName>
</protein>
<comment type="caution">
    <text evidence="2">The sequence shown here is derived from an EMBL/GenBank/DDBJ whole genome shotgun (WGS) entry which is preliminary data.</text>
</comment>
<reference evidence="2 3" key="1">
    <citation type="submission" date="2019-11" db="EMBL/GenBank/DDBJ databases">
        <title>Genome of Strain BIT-d1.</title>
        <authorList>
            <person name="Yang Y."/>
        </authorList>
    </citation>
    <scope>NUCLEOTIDE SEQUENCE [LARGE SCALE GENOMIC DNA]</scope>
    <source>
        <strain evidence="2 3">BIT-d1</strain>
    </source>
</reference>
<dbReference type="OrthoDB" id="830908at2"/>
<feature type="signal peptide" evidence="1">
    <location>
        <begin position="1"/>
        <end position="18"/>
    </location>
</feature>
<proteinExistence type="predicted"/>
<name>A0A6I3LPY8_9FLAO</name>